<dbReference type="PANTHER" id="PTHR31438:SF1">
    <property type="entry name" value="LYSINE N-ACYLTRANSFERASE C17G9.06C-RELATED"/>
    <property type="match status" value="1"/>
</dbReference>
<dbReference type="SUPFAM" id="SSF55729">
    <property type="entry name" value="Acyl-CoA N-acyltransferases (Nat)"/>
    <property type="match status" value="1"/>
</dbReference>
<protein>
    <submittedName>
        <fullName evidence="2">Acyl-CoA N-acyltransferase</fullName>
    </submittedName>
</protein>
<sequence>MGTSNLEHQLPAQLRVPQGLNQLAMPDFMTVTPVFGGFKFKAKDHAQYESFPPEWIVCLDTKIQQDGPSSGTEQPSQPFTVPSLDHDALYLSSISLPSRKDIKPGSAPTRQVAMVLWITCFCHNATSDQPGRDGDTNPVWRLNIQRRGMLCRKGQMMKLERLGLIASFDASVGAESELDDFSDMFVSQRAFWHSVEDTPKQICPSPTSSLDSLGMGFPFGAGPKTGDSFLPSYYPPQPLQYVYTGDVHHPLRPKSYRQGEVFYVRYVPIPVMPVKNNVQRRSEPNTYSGSGPDLCLDTELANDLKIVYDWLQKRPRDTAILRKGSIEDQSDFLKERLSSQNSFPALVLEDPLGRFLDNLDDYDRGVRCFIGDEQFLEPHCLRRCVSALVHHCWLYDQRTHTVVSEFRADNLDITSALRDIGFTKLEEIRLPDTHNMIMQIKRDSWVAPEL</sequence>
<gene>
    <name evidence="2" type="ORF">BJY01DRAFT_231548</name>
</gene>
<name>A0ABR4KUI2_9EURO</name>
<dbReference type="EMBL" id="JBFXLU010000009">
    <property type="protein sequence ID" value="KAL2855934.1"/>
    <property type="molecule type" value="Genomic_DNA"/>
</dbReference>
<dbReference type="PANTHER" id="PTHR31438">
    <property type="entry name" value="LYSINE N-ACYLTRANSFERASE C17G9.06C-RELATED"/>
    <property type="match status" value="1"/>
</dbReference>
<organism evidence="2 3">
    <name type="scientific">Aspergillus pseudoustus</name>
    <dbReference type="NCBI Taxonomy" id="1810923"/>
    <lineage>
        <taxon>Eukaryota</taxon>
        <taxon>Fungi</taxon>
        <taxon>Dikarya</taxon>
        <taxon>Ascomycota</taxon>
        <taxon>Pezizomycotina</taxon>
        <taxon>Eurotiomycetes</taxon>
        <taxon>Eurotiomycetidae</taxon>
        <taxon>Eurotiales</taxon>
        <taxon>Aspergillaceae</taxon>
        <taxon>Aspergillus</taxon>
        <taxon>Aspergillus subgen. Nidulantes</taxon>
    </lineage>
</organism>
<dbReference type="Proteomes" id="UP001610446">
    <property type="component" value="Unassembled WGS sequence"/>
</dbReference>
<proteinExistence type="inferred from homology"/>
<comment type="caution">
    <text evidence="2">The sequence shown here is derived from an EMBL/GenBank/DDBJ whole genome shotgun (WGS) entry which is preliminary data.</text>
</comment>
<dbReference type="Pfam" id="PF13523">
    <property type="entry name" value="Acetyltransf_8"/>
    <property type="match status" value="1"/>
</dbReference>
<accession>A0ABR4KUI2</accession>
<evidence type="ECO:0000256" key="1">
    <source>
        <dbReference type="ARBA" id="ARBA00009893"/>
    </source>
</evidence>
<keyword evidence="3" id="KW-1185">Reference proteome</keyword>
<reference evidence="2 3" key="1">
    <citation type="submission" date="2024-07" db="EMBL/GenBank/DDBJ databases">
        <title>Section-level genome sequencing and comparative genomics of Aspergillus sections Usti and Cavernicolus.</title>
        <authorList>
            <consortium name="Lawrence Berkeley National Laboratory"/>
            <person name="Nybo J.L."/>
            <person name="Vesth T.C."/>
            <person name="Theobald S."/>
            <person name="Frisvad J.C."/>
            <person name="Larsen T.O."/>
            <person name="Kjaerboelling I."/>
            <person name="Rothschild-Mancinelli K."/>
            <person name="Lyhne E.K."/>
            <person name="Kogle M.E."/>
            <person name="Barry K."/>
            <person name="Clum A."/>
            <person name="Na H."/>
            <person name="Ledsgaard L."/>
            <person name="Lin J."/>
            <person name="Lipzen A."/>
            <person name="Kuo A."/>
            <person name="Riley R."/>
            <person name="Mondo S."/>
            <person name="Labutti K."/>
            <person name="Haridas S."/>
            <person name="Pangalinan J."/>
            <person name="Salamov A.A."/>
            <person name="Simmons B.A."/>
            <person name="Magnuson J.K."/>
            <person name="Chen J."/>
            <person name="Drula E."/>
            <person name="Henrissat B."/>
            <person name="Wiebenga A."/>
            <person name="Lubbers R.J."/>
            <person name="Gomes A.C."/>
            <person name="Makela M.R."/>
            <person name="Stajich J."/>
            <person name="Grigoriev I.V."/>
            <person name="Mortensen U.H."/>
            <person name="De Vries R.P."/>
            <person name="Baker S.E."/>
            <person name="Andersen M.R."/>
        </authorList>
    </citation>
    <scope>NUCLEOTIDE SEQUENCE [LARGE SCALE GENOMIC DNA]</scope>
    <source>
        <strain evidence="2 3">CBS 123904</strain>
    </source>
</reference>
<comment type="similarity">
    <text evidence="1">Belongs to the lysine N-acyltransferase MbtK family.</text>
</comment>
<dbReference type="InterPro" id="IPR016181">
    <property type="entry name" value="Acyl_CoA_acyltransferase"/>
</dbReference>
<dbReference type="Gene3D" id="3.40.630.30">
    <property type="match status" value="1"/>
</dbReference>
<evidence type="ECO:0000313" key="2">
    <source>
        <dbReference type="EMBL" id="KAL2855934.1"/>
    </source>
</evidence>
<evidence type="ECO:0000313" key="3">
    <source>
        <dbReference type="Proteomes" id="UP001610446"/>
    </source>
</evidence>